<evidence type="ECO:0000313" key="2">
    <source>
        <dbReference type="EMBL" id="MBB3183421.1"/>
    </source>
</evidence>
<gene>
    <name evidence="2" type="ORF">FHR95_000962</name>
</gene>
<reference evidence="2 3" key="1">
    <citation type="submission" date="2020-08" db="EMBL/GenBank/DDBJ databases">
        <title>Genomic Encyclopedia of Type Strains, Phase III (KMG-III): the genomes of soil and plant-associated and newly described type strains.</title>
        <authorList>
            <person name="Whitman W."/>
        </authorList>
    </citation>
    <scope>NUCLEOTIDE SEQUENCE [LARGE SCALE GENOMIC DNA]</scope>
    <source>
        <strain evidence="2 3">CECT 7341</strain>
    </source>
</reference>
<proteinExistence type="predicted"/>
<sequence length="98" mass="10879">MSQKSTPANLLSRHLILFVTGDAPRTRRARRNLAAALSEAGIDGWPREIDLLEEPRQALDFGMFATPALLRTGEQRPRTVLYGDLSDEATLSQFLGEL</sequence>
<protein>
    <submittedName>
        <fullName evidence="2">Circadian clock protein KaiB</fullName>
    </submittedName>
</protein>
<dbReference type="AlphaFoldDB" id="A0A7W5DIU4"/>
<dbReference type="Proteomes" id="UP000563050">
    <property type="component" value="Unassembled WGS sequence"/>
</dbReference>
<dbReference type="SUPFAM" id="SSF52833">
    <property type="entry name" value="Thioredoxin-like"/>
    <property type="match status" value="1"/>
</dbReference>
<comment type="caution">
    <text evidence="2">The sequence shown here is derived from an EMBL/GenBank/DDBJ whole genome shotgun (WGS) entry which is preliminary data.</text>
</comment>
<dbReference type="InterPro" id="IPR036249">
    <property type="entry name" value="Thioredoxin-like_sf"/>
</dbReference>
<dbReference type="EMBL" id="JACHXQ010000002">
    <property type="protein sequence ID" value="MBB3183421.1"/>
    <property type="molecule type" value="Genomic_DNA"/>
</dbReference>
<evidence type="ECO:0000313" key="3">
    <source>
        <dbReference type="Proteomes" id="UP000563050"/>
    </source>
</evidence>
<name>A0A7W5DIU4_9GAMM</name>
<dbReference type="RefSeq" id="WP_183313569.1">
    <property type="nucleotide sequence ID" value="NZ_JACHXQ010000002.1"/>
</dbReference>
<evidence type="ECO:0000259" key="1">
    <source>
        <dbReference type="SMART" id="SM01248"/>
    </source>
</evidence>
<feature type="domain" description="KaiB" evidence="1">
    <location>
        <begin position="16"/>
        <end position="97"/>
    </location>
</feature>
<organism evidence="2 3">
    <name type="scientific">Halomonas fontilapidosi</name>
    <dbReference type="NCBI Taxonomy" id="616675"/>
    <lineage>
        <taxon>Bacteria</taxon>
        <taxon>Pseudomonadati</taxon>
        <taxon>Pseudomonadota</taxon>
        <taxon>Gammaproteobacteria</taxon>
        <taxon>Oceanospirillales</taxon>
        <taxon>Halomonadaceae</taxon>
        <taxon>Halomonas</taxon>
    </lineage>
</organism>
<accession>A0A7W5DIU4</accession>
<dbReference type="SMART" id="SM01248">
    <property type="entry name" value="KaiB"/>
    <property type="match status" value="1"/>
</dbReference>
<keyword evidence="3" id="KW-1185">Reference proteome</keyword>
<dbReference type="Pfam" id="PF07689">
    <property type="entry name" value="KaiB"/>
    <property type="match status" value="1"/>
</dbReference>
<dbReference type="Gene3D" id="3.40.30.10">
    <property type="entry name" value="Glutaredoxin"/>
    <property type="match status" value="1"/>
</dbReference>
<dbReference type="InterPro" id="IPR011649">
    <property type="entry name" value="KaiB_domain"/>
</dbReference>
<dbReference type="GO" id="GO:0048511">
    <property type="term" value="P:rhythmic process"/>
    <property type="evidence" value="ECO:0007669"/>
    <property type="project" value="InterPro"/>
</dbReference>